<keyword evidence="3" id="KW-1185">Reference proteome</keyword>
<organism evidence="2 3">
    <name type="scientific">Neobacillus driksii</name>
    <dbReference type="NCBI Taxonomy" id="3035913"/>
    <lineage>
        <taxon>Bacteria</taxon>
        <taxon>Bacillati</taxon>
        <taxon>Bacillota</taxon>
        <taxon>Bacilli</taxon>
        <taxon>Bacillales</taxon>
        <taxon>Bacillaceae</taxon>
        <taxon>Neobacillus</taxon>
    </lineage>
</organism>
<sequence length="63" mass="7286">MLTNVRINPKRINALFVEVLLVLTSSLVVEGFSVQMLNNKKVRTFIRITIFSRNYNQASTKEE</sequence>
<proteinExistence type="predicted"/>
<dbReference type="EMBL" id="JAROBZ020000001">
    <property type="protein sequence ID" value="MFB3167364.1"/>
    <property type="molecule type" value="Genomic_DNA"/>
</dbReference>
<evidence type="ECO:0000313" key="2">
    <source>
        <dbReference type="EMBL" id="MFB3167364.1"/>
    </source>
</evidence>
<keyword evidence="1" id="KW-0472">Membrane</keyword>
<accession>A0ABV4YST6</accession>
<evidence type="ECO:0000313" key="3">
    <source>
        <dbReference type="Proteomes" id="UP001241748"/>
    </source>
</evidence>
<keyword evidence="1" id="KW-0812">Transmembrane</keyword>
<evidence type="ECO:0000256" key="1">
    <source>
        <dbReference type="SAM" id="Phobius"/>
    </source>
</evidence>
<name>A0ABV4YST6_9BACI</name>
<feature type="transmembrane region" description="Helical" evidence="1">
    <location>
        <begin position="12"/>
        <end position="34"/>
    </location>
</feature>
<comment type="caution">
    <text evidence="2">The sequence shown here is derived from an EMBL/GenBank/DDBJ whole genome shotgun (WGS) entry which is preliminary data.</text>
</comment>
<dbReference type="RefSeq" id="WP_374978327.1">
    <property type="nucleotide sequence ID" value="NZ_JAROBZ020000001.1"/>
</dbReference>
<protein>
    <submittedName>
        <fullName evidence="2">Uncharacterized protein</fullName>
    </submittedName>
</protein>
<keyword evidence="1" id="KW-1133">Transmembrane helix</keyword>
<reference evidence="2 3" key="1">
    <citation type="submission" date="2024-05" db="EMBL/GenBank/DDBJ databases">
        <authorList>
            <person name="Venkateswaran K."/>
        </authorList>
    </citation>
    <scope>NUCLEOTIDE SEQUENCE [LARGE SCALE GENOMIC DNA]</scope>
    <source>
        <strain evidence="2 3">179-C4-2-HS</strain>
    </source>
</reference>
<dbReference type="Proteomes" id="UP001241748">
    <property type="component" value="Unassembled WGS sequence"/>
</dbReference>
<gene>
    <name evidence="2" type="ORF">P5G62_009590</name>
</gene>